<protein>
    <submittedName>
        <fullName evidence="2">M24 family metallopeptidase</fullName>
    </submittedName>
</protein>
<reference evidence="2 3" key="1">
    <citation type="submission" date="2019-02" db="EMBL/GenBank/DDBJ databases">
        <title>Kribbella capetownensis sp. nov. and Kribbella speibonae sp. nov., isolated from soil.</title>
        <authorList>
            <person name="Curtis S.M."/>
            <person name="Norton I."/>
            <person name="Everest G.J."/>
            <person name="Meyers P.R."/>
        </authorList>
    </citation>
    <scope>NUCLEOTIDE SEQUENCE [LARGE SCALE GENOMIC DNA]</scope>
    <source>
        <strain evidence="2 3">KCTC 29219</strain>
    </source>
</reference>
<gene>
    <name evidence="2" type="ORF">E0H45_33200</name>
</gene>
<keyword evidence="3" id="KW-1185">Reference proteome</keyword>
<feature type="domain" description="Peptidase M24" evidence="1">
    <location>
        <begin position="178"/>
        <end position="396"/>
    </location>
</feature>
<dbReference type="RefSeq" id="WP_131344788.1">
    <property type="nucleotide sequence ID" value="NZ_SJJZ01000004.1"/>
</dbReference>
<dbReference type="InterPro" id="IPR050659">
    <property type="entry name" value="Peptidase_M24B"/>
</dbReference>
<dbReference type="CDD" id="cd01066">
    <property type="entry name" value="APP_MetAP"/>
    <property type="match status" value="1"/>
</dbReference>
<dbReference type="EMBL" id="SJJZ01000004">
    <property type="protein sequence ID" value="TCC03961.1"/>
    <property type="molecule type" value="Genomic_DNA"/>
</dbReference>
<dbReference type="InterPro" id="IPR029149">
    <property type="entry name" value="Creatin/AminoP/Spt16_N"/>
</dbReference>
<dbReference type="PANTHER" id="PTHR46112">
    <property type="entry name" value="AMINOPEPTIDASE"/>
    <property type="match status" value="1"/>
</dbReference>
<dbReference type="OrthoDB" id="9803194at2"/>
<dbReference type="InterPro" id="IPR000994">
    <property type="entry name" value="Pept_M24"/>
</dbReference>
<evidence type="ECO:0000259" key="1">
    <source>
        <dbReference type="Pfam" id="PF00557"/>
    </source>
</evidence>
<comment type="caution">
    <text evidence="2">The sequence shown here is derived from an EMBL/GenBank/DDBJ whole genome shotgun (WGS) entry which is preliminary data.</text>
</comment>
<proteinExistence type="predicted"/>
<name>A0A4R0H0Z2_9ACTN</name>
<dbReference type="InterPro" id="IPR036005">
    <property type="entry name" value="Creatinase/aminopeptidase-like"/>
</dbReference>
<dbReference type="PANTHER" id="PTHR46112:SF3">
    <property type="entry name" value="AMINOPEPTIDASE YPDF"/>
    <property type="match status" value="1"/>
</dbReference>
<accession>A0A4R0H0Z2</accession>
<dbReference type="Proteomes" id="UP000292346">
    <property type="component" value="Unassembled WGS sequence"/>
</dbReference>
<dbReference type="Gene3D" id="3.90.230.10">
    <property type="entry name" value="Creatinase/methionine aminopeptidase superfamily"/>
    <property type="match status" value="1"/>
</dbReference>
<dbReference type="Pfam" id="PF00557">
    <property type="entry name" value="Peptidase_M24"/>
    <property type="match status" value="1"/>
</dbReference>
<organism evidence="2 3">
    <name type="scientific">Kribbella soli</name>
    <dbReference type="NCBI Taxonomy" id="1124743"/>
    <lineage>
        <taxon>Bacteria</taxon>
        <taxon>Bacillati</taxon>
        <taxon>Actinomycetota</taxon>
        <taxon>Actinomycetes</taxon>
        <taxon>Propionibacteriales</taxon>
        <taxon>Kribbellaceae</taxon>
        <taxon>Kribbella</taxon>
    </lineage>
</organism>
<sequence length="414" mass="44673">MKRQMPAYSLAERDRRWAMARDLMADEGLDVLLVYGEHEGVPAAPFAHDNYFSNDRPGTIVMFCGDEDPIQLVWSPMHVEDHIEATKRGDELWIEPARIRVGKDAAHVAAVIKEHSLEAATIGVVGLEPYPPFHILPILPHALYGPLTEQFPRATFKPAWFPLLLRMLPNSDEELALVEYAAEVGDAIAAAMLNATYPGATDADVLAAGMAAGYSRGAQPHILINTGPSVVSWGDAPWAYRPQQPQVIADGDVVMAEVLNAVARRETQSQVAIAVGDVHPDIEAAAQVARACYEAGLAQLVPDNTFGDVAEAMISTLKEAGGWNVHPMLHSLNPYGPVCGFGWGLKTFPPAKAYGELGEVPTVGAGLPLEPGMTFAFEPNCVINNHLVNLGGTVVVGNDKPIELNTFTAQLLRR</sequence>
<evidence type="ECO:0000313" key="3">
    <source>
        <dbReference type="Proteomes" id="UP000292346"/>
    </source>
</evidence>
<dbReference type="SUPFAM" id="SSF53092">
    <property type="entry name" value="Creatinase/prolidase N-terminal domain"/>
    <property type="match status" value="1"/>
</dbReference>
<dbReference type="AlphaFoldDB" id="A0A4R0H0Z2"/>
<dbReference type="SUPFAM" id="SSF55920">
    <property type="entry name" value="Creatinase/aminopeptidase"/>
    <property type="match status" value="1"/>
</dbReference>
<evidence type="ECO:0000313" key="2">
    <source>
        <dbReference type="EMBL" id="TCC03961.1"/>
    </source>
</evidence>